<dbReference type="AlphaFoldDB" id="R0LJ29"/>
<evidence type="ECO:0000313" key="2">
    <source>
        <dbReference type="EMBL" id="EOB00358.1"/>
    </source>
</evidence>
<organism evidence="2 3">
    <name type="scientific">Anas platyrhynchos</name>
    <name type="common">Mallard</name>
    <name type="synonym">Anas boschas</name>
    <dbReference type="NCBI Taxonomy" id="8839"/>
    <lineage>
        <taxon>Eukaryota</taxon>
        <taxon>Metazoa</taxon>
        <taxon>Chordata</taxon>
        <taxon>Craniata</taxon>
        <taxon>Vertebrata</taxon>
        <taxon>Euteleostomi</taxon>
        <taxon>Archelosauria</taxon>
        <taxon>Archosauria</taxon>
        <taxon>Dinosauria</taxon>
        <taxon>Saurischia</taxon>
        <taxon>Theropoda</taxon>
        <taxon>Coelurosauria</taxon>
        <taxon>Aves</taxon>
        <taxon>Neognathae</taxon>
        <taxon>Galloanserae</taxon>
        <taxon>Anseriformes</taxon>
        <taxon>Anatidae</taxon>
        <taxon>Anatinae</taxon>
        <taxon>Anas</taxon>
    </lineage>
</organism>
<dbReference type="EMBL" id="KB743203">
    <property type="protein sequence ID" value="EOB00358.1"/>
    <property type="molecule type" value="Genomic_DNA"/>
</dbReference>
<sequence length="185" mass="20093">MVLLNTSGLEAVGPFLSSPCRLPGLQLETSAARQEPAVMTEEPETLKLDSLSTSLTCYSCSLELLKASGDAGKRQGYCHGWISTPRYQHQIFNGRASNCDTSPCPLCHESQLQLQAWAAPGTLPHSLCWAPIAATTTTQNLGTPGELLPSTVHQKRSFLFLATSRHGALPKPREHQPSWQKGTRV</sequence>
<protein>
    <submittedName>
        <fullName evidence="2">Uncharacterized protein</fullName>
    </submittedName>
</protein>
<evidence type="ECO:0000256" key="1">
    <source>
        <dbReference type="SAM" id="MobiDB-lite"/>
    </source>
</evidence>
<keyword evidence="3" id="KW-1185">Reference proteome</keyword>
<gene>
    <name evidence="2" type="ORF">Anapl_13426</name>
</gene>
<proteinExistence type="predicted"/>
<evidence type="ECO:0000313" key="3">
    <source>
        <dbReference type="Proteomes" id="UP000296049"/>
    </source>
</evidence>
<dbReference type="Proteomes" id="UP000296049">
    <property type="component" value="Unassembled WGS sequence"/>
</dbReference>
<reference evidence="3" key="1">
    <citation type="journal article" date="2013" name="Nat. Genet.">
        <title>The duck genome and transcriptome provide insight into an avian influenza virus reservoir species.</title>
        <authorList>
            <person name="Huang Y."/>
            <person name="Li Y."/>
            <person name="Burt D.W."/>
            <person name="Chen H."/>
            <person name="Zhang Y."/>
            <person name="Qian W."/>
            <person name="Kim H."/>
            <person name="Gan S."/>
            <person name="Zhao Y."/>
            <person name="Li J."/>
            <person name="Yi K."/>
            <person name="Feng H."/>
            <person name="Zhu P."/>
            <person name="Li B."/>
            <person name="Liu Q."/>
            <person name="Fairley S."/>
            <person name="Magor K.E."/>
            <person name="Du Z."/>
            <person name="Hu X."/>
            <person name="Goodman L."/>
            <person name="Tafer H."/>
            <person name="Vignal A."/>
            <person name="Lee T."/>
            <person name="Kim K.W."/>
            <person name="Sheng Z."/>
            <person name="An Y."/>
            <person name="Searle S."/>
            <person name="Herrero J."/>
            <person name="Groenen M.A."/>
            <person name="Crooijmans R.P."/>
            <person name="Faraut T."/>
            <person name="Cai Q."/>
            <person name="Webster R.G."/>
            <person name="Aldridge J.R."/>
            <person name="Warren W.C."/>
            <person name="Bartschat S."/>
            <person name="Kehr S."/>
            <person name="Marz M."/>
            <person name="Stadler P.F."/>
            <person name="Smith J."/>
            <person name="Kraus R.H."/>
            <person name="Zhao Y."/>
            <person name="Ren L."/>
            <person name="Fei J."/>
            <person name="Morisson M."/>
            <person name="Kaiser P."/>
            <person name="Griffin D.K."/>
            <person name="Rao M."/>
            <person name="Pitel F."/>
            <person name="Wang J."/>
            <person name="Li N."/>
        </authorList>
    </citation>
    <scope>NUCLEOTIDE SEQUENCE [LARGE SCALE GENOMIC DNA]</scope>
</reference>
<name>R0LJ29_ANAPL</name>
<feature type="region of interest" description="Disordered" evidence="1">
    <location>
        <begin position="166"/>
        <end position="185"/>
    </location>
</feature>
<accession>R0LJ29</accession>